<feature type="region of interest" description="Disordered" evidence="1">
    <location>
        <begin position="448"/>
        <end position="575"/>
    </location>
</feature>
<evidence type="ECO:0000256" key="1">
    <source>
        <dbReference type="SAM" id="MobiDB-lite"/>
    </source>
</evidence>
<feature type="compositionally biased region" description="Low complexity" evidence="1">
    <location>
        <begin position="311"/>
        <end position="331"/>
    </location>
</feature>
<proteinExistence type="predicted"/>
<feature type="compositionally biased region" description="Basic and acidic residues" evidence="1">
    <location>
        <begin position="606"/>
        <end position="624"/>
    </location>
</feature>
<protein>
    <recommendedName>
        <fullName evidence="4">Zinc-finger domain-containing protein</fullName>
    </recommendedName>
</protein>
<feature type="region of interest" description="Disordered" evidence="1">
    <location>
        <begin position="1"/>
        <end position="147"/>
    </location>
</feature>
<feature type="compositionally biased region" description="Low complexity" evidence="1">
    <location>
        <begin position="871"/>
        <end position="890"/>
    </location>
</feature>
<feature type="region of interest" description="Disordered" evidence="1">
    <location>
        <begin position="1028"/>
        <end position="1092"/>
    </location>
</feature>
<feature type="region of interest" description="Disordered" evidence="1">
    <location>
        <begin position="860"/>
        <end position="890"/>
    </location>
</feature>
<keyword evidence="3" id="KW-1185">Reference proteome</keyword>
<feature type="compositionally biased region" description="Basic residues" evidence="1">
    <location>
        <begin position="349"/>
        <end position="359"/>
    </location>
</feature>
<feature type="region of interest" description="Disordered" evidence="1">
    <location>
        <begin position="286"/>
        <end position="337"/>
    </location>
</feature>
<feature type="compositionally biased region" description="Low complexity" evidence="1">
    <location>
        <begin position="706"/>
        <end position="746"/>
    </location>
</feature>
<feature type="region of interest" description="Disordered" evidence="1">
    <location>
        <begin position="587"/>
        <end position="638"/>
    </location>
</feature>
<feature type="region of interest" description="Disordered" evidence="1">
    <location>
        <begin position="917"/>
        <end position="938"/>
    </location>
</feature>
<reference evidence="2 3" key="1">
    <citation type="journal article" date="2015" name="Fungal Genet. Biol.">
        <title>Evolution of novel wood decay mechanisms in Agaricales revealed by the genome sequences of Fistulina hepatica and Cylindrobasidium torrendii.</title>
        <authorList>
            <person name="Floudas D."/>
            <person name="Held B.W."/>
            <person name="Riley R."/>
            <person name="Nagy L.G."/>
            <person name="Koehler G."/>
            <person name="Ransdell A.S."/>
            <person name="Younus H."/>
            <person name="Chow J."/>
            <person name="Chiniquy J."/>
            <person name="Lipzen A."/>
            <person name="Tritt A."/>
            <person name="Sun H."/>
            <person name="Haridas S."/>
            <person name="LaButti K."/>
            <person name="Ohm R.A."/>
            <person name="Kues U."/>
            <person name="Blanchette R.A."/>
            <person name="Grigoriev I.V."/>
            <person name="Minto R.E."/>
            <person name="Hibbett D.S."/>
        </authorList>
    </citation>
    <scope>NUCLEOTIDE SEQUENCE [LARGE SCALE GENOMIC DNA]</scope>
    <source>
        <strain evidence="2 3">ATCC 64428</strain>
    </source>
</reference>
<feature type="compositionally biased region" description="Low complexity" evidence="1">
    <location>
        <begin position="87"/>
        <end position="98"/>
    </location>
</feature>
<feature type="compositionally biased region" description="Polar residues" evidence="1">
    <location>
        <begin position="454"/>
        <end position="474"/>
    </location>
</feature>
<dbReference type="AlphaFoldDB" id="A0A0D7A7D0"/>
<feature type="compositionally biased region" description="Polar residues" evidence="1">
    <location>
        <begin position="361"/>
        <end position="378"/>
    </location>
</feature>
<sequence length="1201" mass="126409">MSDPSGSSGQQASSSIDSSSMDPSSLRLAALKTIHRKRARKLTEIHPASLPPRPQSSASVQLDYGSNDSPVSASVVSPTDDFPQPMAGPGSKASASPATKCSSTSEPSVDQTQREEGEISDAEDATTTFKQRPKLTLPSKPNFEPALPKSATVLSTSSSFADRMSVPTTPGASASSRAAIPLPAPPIPPPAAIPTSPVIPPNRYIVDEDYVRPGLAMNQSQYDTAKDIILDLLGWGVQPEDILGLGVSREIIFYVFSELRLRLPANLDTTGLAPFPLDPSVLATSASTAAQRHPLPRKPATAMSPSTIKPSTLGSPLSMASSSAPQSSESTTDLHGIERQRRNELLARKKAALASRRQKQTSATASNGDASPASSSAIRATNGTHDVDIVSPAAIAAPTPQLAPLLAVDDFLNSISGPASRDTVMAGSPSSNAQVESFAGDAMDVDEIPGLSHSRLNSSMSKDSTPSSASSGQQHPLFPSRVVDPLTTSVSTTISPSSDAIPADSSVSYGSSTLIDPPVGRSPVQSSGDDASRTTNGRGPKQRMVAADFVDGRNDGSTRSSRIGSPKRQGSAVSFAHVPARRRYVIDLSDTSGDEDDETESARAASLRDYRDPLSRRYSSREKSVPSSSTSAQESAERLNEGIRRIKEMIKQKELERESRRAQRSGGVTVSTQETESSTSNVVAQGSAEGFGDNEIPGLSPFSARTPVSVTPVSVPSSSSTPASFTPGSVTPTVSSSSNGAVSISNDQNITGPNIEIGLKREREDELMPPAHPHKRVLPSATDHLMTAVVPGPGKHRLLAADWQAAFADPFISSGKNYFLWLAISRCLTRHFCFSPSSCQLPSGVALSLASSHSAVVSSSQQHTIGTQEYSTSSTEVTPSPSVLSPSLSVSMPTPTAPMLTLSTPTVATSSVLSVAAEDPGDVTSPSTSGHPRRPLPRRLGWRSHALTDNQSLKEHNTTLLQTLSPDVSTAQVGEASHPSEPINSNGSYSSFAIYNSLFARYPLLQLSLDGKSGLGSALGTAYVDTSSTGSIAHDAPPPSPSESSIASSTHPSPLRLSKSLPDEADDESPDTQISQQDRQHDLPAPQTSTIPDLRPLQLATASKLLDPSKRICQYEIPGGGICRDQSCEDLHLISRRLDNTVCIGPQGIEPSDEDTAAYLSPLTHVDAEQLCVAIGEERARGLGFDVRVQRALHSLGYSTR</sequence>
<dbReference type="Proteomes" id="UP000054144">
    <property type="component" value="Unassembled WGS sequence"/>
</dbReference>
<feature type="compositionally biased region" description="Low complexity" evidence="1">
    <location>
        <begin position="668"/>
        <end position="683"/>
    </location>
</feature>
<feature type="compositionally biased region" description="Basic and acidic residues" evidence="1">
    <location>
        <begin position="650"/>
        <end position="661"/>
    </location>
</feature>
<name>A0A0D7A7D0_9AGAR</name>
<feature type="region of interest" description="Disordered" evidence="1">
    <location>
        <begin position="650"/>
        <end position="754"/>
    </location>
</feature>
<feature type="compositionally biased region" description="Low complexity" evidence="1">
    <location>
        <begin position="1042"/>
        <end position="1054"/>
    </location>
</feature>
<feature type="region of interest" description="Disordered" evidence="1">
    <location>
        <begin position="349"/>
        <end position="378"/>
    </location>
</feature>
<feature type="compositionally biased region" description="Polar residues" evidence="1">
    <location>
        <begin position="625"/>
        <end position="634"/>
    </location>
</feature>
<dbReference type="OrthoDB" id="2747179at2759"/>
<evidence type="ECO:0000313" key="3">
    <source>
        <dbReference type="Proteomes" id="UP000054144"/>
    </source>
</evidence>
<organism evidence="2 3">
    <name type="scientific">Fistulina hepatica ATCC 64428</name>
    <dbReference type="NCBI Taxonomy" id="1128425"/>
    <lineage>
        <taxon>Eukaryota</taxon>
        <taxon>Fungi</taxon>
        <taxon>Dikarya</taxon>
        <taxon>Basidiomycota</taxon>
        <taxon>Agaricomycotina</taxon>
        <taxon>Agaricomycetes</taxon>
        <taxon>Agaricomycetidae</taxon>
        <taxon>Agaricales</taxon>
        <taxon>Fistulinaceae</taxon>
        <taxon>Fistulina</taxon>
    </lineage>
</organism>
<feature type="compositionally biased region" description="Polar residues" evidence="1">
    <location>
        <begin position="55"/>
        <end position="77"/>
    </location>
</feature>
<feature type="compositionally biased region" description="Polar residues" evidence="1">
    <location>
        <begin position="99"/>
        <end position="111"/>
    </location>
</feature>
<gene>
    <name evidence="2" type="ORF">FISHEDRAFT_75338</name>
</gene>
<dbReference type="EMBL" id="KN882024">
    <property type="protein sequence ID" value="KIY46728.1"/>
    <property type="molecule type" value="Genomic_DNA"/>
</dbReference>
<evidence type="ECO:0008006" key="4">
    <source>
        <dbReference type="Google" id="ProtNLM"/>
    </source>
</evidence>
<feature type="compositionally biased region" description="Low complexity" evidence="1">
    <location>
        <begin position="1"/>
        <end position="25"/>
    </location>
</feature>
<evidence type="ECO:0000313" key="2">
    <source>
        <dbReference type="EMBL" id="KIY46728.1"/>
    </source>
</evidence>
<accession>A0A0D7A7D0</accession>
<feature type="compositionally biased region" description="Low complexity" evidence="1">
    <location>
        <begin position="487"/>
        <end position="506"/>
    </location>
</feature>
<feature type="compositionally biased region" description="Polar residues" evidence="1">
    <location>
        <begin position="523"/>
        <end position="537"/>
    </location>
</feature>